<dbReference type="FunFam" id="2.60.120.260:FF:000002">
    <property type="entry name" value="Coagulation factor VIII"/>
    <property type="match status" value="1"/>
</dbReference>
<dbReference type="PROSITE" id="PS50026">
    <property type="entry name" value="EGF_3"/>
    <property type="match status" value="2"/>
</dbReference>
<dbReference type="PROSITE" id="PS01186">
    <property type="entry name" value="EGF_2"/>
    <property type="match status" value="2"/>
</dbReference>
<dbReference type="PANTHER" id="PTHR24543">
    <property type="entry name" value="MULTICOPPER OXIDASE-RELATED"/>
    <property type="match status" value="1"/>
</dbReference>
<dbReference type="CDD" id="cd00054">
    <property type="entry name" value="EGF_CA"/>
    <property type="match status" value="2"/>
</dbReference>
<gene>
    <name evidence="10" type="primary">LOC109486069</name>
</gene>
<evidence type="ECO:0000256" key="2">
    <source>
        <dbReference type="ARBA" id="ARBA00022729"/>
    </source>
</evidence>
<feature type="domain" description="EGF-like" evidence="8">
    <location>
        <begin position="184"/>
        <end position="219"/>
    </location>
</feature>
<evidence type="ECO:0000256" key="5">
    <source>
        <dbReference type="PROSITE-ProRule" id="PRU00076"/>
    </source>
</evidence>
<dbReference type="Pfam" id="PF00754">
    <property type="entry name" value="F5_F8_type_C"/>
    <property type="match status" value="1"/>
</dbReference>
<feature type="domain" description="F5/8 type C" evidence="7">
    <location>
        <begin position="37"/>
        <end position="180"/>
    </location>
</feature>
<keyword evidence="4 5" id="KW-1015">Disulfide bond</keyword>
<dbReference type="KEGG" id="bbel:109486069"/>
<dbReference type="InterPro" id="IPR018097">
    <property type="entry name" value="EGF_Ca-bd_CS"/>
</dbReference>
<evidence type="ECO:0000313" key="10">
    <source>
        <dbReference type="RefSeq" id="XP_019645317.1"/>
    </source>
</evidence>
<dbReference type="PROSITE" id="PS01285">
    <property type="entry name" value="FA58C_1"/>
    <property type="match status" value="1"/>
</dbReference>
<dbReference type="OrthoDB" id="6018330at2759"/>
<evidence type="ECO:0000259" key="8">
    <source>
        <dbReference type="PROSITE" id="PS50026"/>
    </source>
</evidence>
<accession>A0A6P5AQG2</accession>
<dbReference type="RefSeq" id="XP_019645317.1">
    <property type="nucleotide sequence ID" value="XM_019789758.1"/>
</dbReference>
<dbReference type="SMART" id="SM00181">
    <property type="entry name" value="EGF"/>
    <property type="match status" value="2"/>
</dbReference>
<dbReference type="PROSITE" id="PS50022">
    <property type="entry name" value="FA58C_3"/>
    <property type="match status" value="1"/>
</dbReference>
<evidence type="ECO:0000256" key="6">
    <source>
        <dbReference type="SAM" id="SignalP"/>
    </source>
</evidence>
<dbReference type="FunFam" id="2.10.25.10:FF:001517">
    <property type="entry name" value="Uncharacterized protein"/>
    <property type="match status" value="1"/>
</dbReference>
<name>A0A6P5AQG2_BRABE</name>
<dbReference type="SMART" id="SM00179">
    <property type="entry name" value="EGF_CA"/>
    <property type="match status" value="2"/>
</dbReference>
<protein>
    <submittedName>
        <fullName evidence="10">Neuropilin-1-like</fullName>
    </submittedName>
</protein>
<keyword evidence="1 5" id="KW-0245">EGF-like domain</keyword>
<dbReference type="InterPro" id="IPR000152">
    <property type="entry name" value="EGF-type_Asp/Asn_hydroxyl_site"/>
</dbReference>
<dbReference type="InterPro" id="IPR009030">
    <property type="entry name" value="Growth_fac_rcpt_cys_sf"/>
</dbReference>
<feature type="disulfide bond" evidence="5">
    <location>
        <begin position="225"/>
        <end position="235"/>
    </location>
</feature>
<comment type="caution">
    <text evidence="5">Lacks conserved residue(s) required for the propagation of feature annotation.</text>
</comment>
<feature type="chain" id="PRO_5028273948" evidence="6">
    <location>
        <begin position="22"/>
        <end position="259"/>
    </location>
</feature>
<feature type="disulfide bond" evidence="5">
    <location>
        <begin position="188"/>
        <end position="198"/>
    </location>
</feature>
<dbReference type="Proteomes" id="UP000515135">
    <property type="component" value="Unplaced"/>
</dbReference>
<dbReference type="PANTHER" id="PTHR24543:SF336">
    <property type="entry name" value="F5_8 TYPE C DOMAIN-CONTAINING PROTEIN"/>
    <property type="match status" value="1"/>
</dbReference>
<evidence type="ECO:0000259" key="7">
    <source>
        <dbReference type="PROSITE" id="PS50022"/>
    </source>
</evidence>
<organism evidence="9 10">
    <name type="scientific">Branchiostoma belcheri</name>
    <name type="common">Amphioxus</name>
    <dbReference type="NCBI Taxonomy" id="7741"/>
    <lineage>
        <taxon>Eukaryota</taxon>
        <taxon>Metazoa</taxon>
        <taxon>Chordata</taxon>
        <taxon>Cephalochordata</taxon>
        <taxon>Leptocardii</taxon>
        <taxon>Amphioxiformes</taxon>
        <taxon>Branchiostomatidae</taxon>
        <taxon>Branchiostoma</taxon>
    </lineage>
</organism>
<evidence type="ECO:0000256" key="3">
    <source>
        <dbReference type="ARBA" id="ARBA00022737"/>
    </source>
</evidence>
<dbReference type="PROSITE" id="PS00010">
    <property type="entry name" value="ASX_HYDROXYL"/>
    <property type="match status" value="1"/>
</dbReference>
<dbReference type="CDD" id="cd00057">
    <property type="entry name" value="FA58C"/>
    <property type="match status" value="1"/>
</dbReference>
<feature type="disulfide bond" evidence="5">
    <location>
        <begin position="246"/>
        <end position="255"/>
    </location>
</feature>
<reference evidence="10" key="1">
    <citation type="submission" date="2025-08" db="UniProtKB">
        <authorList>
            <consortium name="RefSeq"/>
        </authorList>
    </citation>
    <scope>IDENTIFICATION</scope>
    <source>
        <tissue evidence="10">Gonad</tissue>
    </source>
</reference>
<dbReference type="PROSITE" id="PS01286">
    <property type="entry name" value="FA58C_2"/>
    <property type="match status" value="1"/>
</dbReference>
<keyword evidence="9" id="KW-1185">Reference proteome</keyword>
<dbReference type="PROSITE" id="PS01187">
    <property type="entry name" value="EGF_CA"/>
    <property type="match status" value="1"/>
</dbReference>
<dbReference type="PROSITE" id="PS00022">
    <property type="entry name" value="EGF_1"/>
    <property type="match status" value="2"/>
</dbReference>
<feature type="domain" description="EGF-like" evidence="8">
    <location>
        <begin position="221"/>
        <end position="256"/>
    </location>
</feature>
<dbReference type="FunFam" id="2.10.25.10:FF:000066">
    <property type="entry name" value="FAT atypical cadherin 4"/>
    <property type="match status" value="1"/>
</dbReference>
<dbReference type="SUPFAM" id="SSF49785">
    <property type="entry name" value="Galactose-binding domain-like"/>
    <property type="match status" value="1"/>
</dbReference>
<dbReference type="AlphaFoldDB" id="A0A6P5AQG2"/>
<dbReference type="InterPro" id="IPR008979">
    <property type="entry name" value="Galactose-bd-like_sf"/>
</dbReference>
<dbReference type="Gene3D" id="2.10.25.10">
    <property type="entry name" value="Laminin"/>
    <property type="match status" value="2"/>
</dbReference>
<keyword evidence="3" id="KW-0677">Repeat</keyword>
<dbReference type="SMART" id="SM00231">
    <property type="entry name" value="FA58C"/>
    <property type="match status" value="1"/>
</dbReference>
<dbReference type="GeneID" id="109486069"/>
<dbReference type="Pfam" id="PF00008">
    <property type="entry name" value="EGF"/>
    <property type="match status" value="2"/>
</dbReference>
<sequence>MAARTLLVVLALVVICKQGQGSTIPTASAEVAVPDDCSNPLGMESGDIPNDHITASTEDVGYEAWRGRLNNTNKAWQTNTVDTDQWLQIDLGGQKVITGVQTQGLWGGHTKSYKLLYSDDQQTWKVYGDDGGQIFTGNTDGPTVVEQTLPTPVRTRYIRINPQTWQGNTYIRLRTEILGCDVPAADYCSPNPCDHGTCVAESGGYNCTCEDGWEGVNCNNNTDDCSPDPCTHGTCTDGVASYICSCQNGWEGDNCDQSE</sequence>
<dbReference type="Gene3D" id="2.60.120.260">
    <property type="entry name" value="Galactose-binding domain-like"/>
    <property type="match status" value="1"/>
</dbReference>
<dbReference type="GO" id="GO:0005509">
    <property type="term" value="F:calcium ion binding"/>
    <property type="evidence" value="ECO:0007669"/>
    <property type="project" value="InterPro"/>
</dbReference>
<keyword evidence="2 6" id="KW-0732">Signal</keyword>
<proteinExistence type="predicted"/>
<evidence type="ECO:0000313" key="9">
    <source>
        <dbReference type="Proteomes" id="UP000515135"/>
    </source>
</evidence>
<feature type="signal peptide" evidence="6">
    <location>
        <begin position="1"/>
        <end position="21"/>
    </location>
</feature>
<evidence type="ECO:0000256" key="1">
    <source>
        <dbReference type="ARBA" id="ARBA00022536"/>
    </source>
</evidence>
<dbReference type="InterPro" id="IPR001881">
    <property type="entry name" value="EGF-like_Ca-bd_dom"/>
</dbReference>
<feature type="disulfide bond" evidence="5">
    <location>
        <begin position="209"/>
        <end position="218"/>
    </location>
</feature>
<dbReference type="InterPro" id="IPR000742">
    <property type="entry name" value="EGF"/>
</dbReference>
<dbReference type="InterPro" id="IPR000421">
    <property type="entry name" value="FA58C"/>
</dbReference>
<evidence type="ECO:0000256" key="4">
    <source>
        <dbReference type="ARBA" id="ARBA00023157"/>
    </source>
</evidence>
<dbReference type="SUPFAM" id="SSF57184">
    <property type="entry name" value="Growth factor receptor domain"/>
    <property type="match status" value="1"/>
</dbReference>